<evidence type="ECO:0000259" key="1">
    <source>
        <dbReference type="PROSITE" id="PS50942"/>
    </source>
</evidence>
<gene>
    <name evidence="2" type="primary">EPN2</name>
    <name evidence="2" type="ORF">KIN20_022131</name>
</gene>
<dbReference type="Pfam" id="PF01417">
    <property type="entry name" value="ENTH"/>
    <property type="match status" value="1"/>
</dbReference>
<dbReference type="InterPro" id="IPR008942">
    <property type="entry name" value="ENTH_VHS"/>
</dbReference>
<name>A0AAD5MPT7_PARTN</name>
<sequence length="55" mass="6465">AFSGIMLIIWKRSSDPGRNWRHVYKGLVLFDFSIKCEDYKHRKISSIGRIIGIRV</sequence>
<dbReference type="SUPFAM" id="SSF48464">
    <property type="entry name" value="ENTH/VHS domain"/>
    <property type="match status" value="1"/>
</dbReference>
<comment type="caution">
    <text evidence="2">The sequence shown here is derived from an EMBL/GenBank/DDBJ whole genome shotgun (WGS) entry which is preliminary data.</text>
</comment>
<feature type="domain" description="ENTH" evidence="1">
    <location>
        <begin position="1"/>
        <end position="55"/>
    </location>
</feature>
<reference evidence="2" key="1">
    <citation type="submission" date="2021-06" db="EMBL/GenBank/DDBJ databases">
        <title>Parelaphostrongylus tenuis whole genome reference sequence.</title>
        <authorList>
            <person name="Garwood T.J."/>
            <person name="Larsen P.A."/>
            <person name="Fountain-Jones N.M."/>
            <person name="Garbe J.R."/>
            <person name="Macchietto M.G."/>
            <person name="Kania S.A."/>
            <person name="Gerhold R.W."/>
            <person name="Richards J.E."/>
            <person name="Wolf T.M."/>
        </authorList>
    </citation>
    <scope>NUCLEOTIDE SEQUENCE</scope>
    <source>
        <strain evidence="2">MNPRO001-30</strain>
        <tissue evidence="2">Meninges</tissue>
    </source>
</reference>
<dbReference type="InterPro" id="IPR013809">
    <property type="entry name" value="ENTH"/>
</dbReference>
<dbReference type="EMBL" id="JAHQIW010004472">
    <property type="protein sequence ID" value="KAJ1362540.1"/>
    <property type="molecule type" value="Genomic_DNA"/>
</dbReference>
<evidence type="ECO:0000313" key="2">
    <source>
        <dbReference type="EMBL" id="KAJ1362540.1"/>
    </source>
</evidence>
<protein>
    <submittedName>
        <fullName evidence="2">Epsin-2</fullName>
    </submittedName>
</protein>
<organism evidence="2 3">
    <name type="scientific">Parelaphostrongylus tenuis</name>
    <name type="common">Meningeal worm</name>
    <dbReference type="NCBI Taxonomy" id="148309"/>
    <lineage>
        <taxon>Eukaryota</taxon>
        <taxon>Metazoa</taxon>
        <taxon>Ecdysozoa</taxon>
        <taxon>Nematoda</taxon>
        <taxon>Chromadorea</taxon>
        <taxon>Rhabditida</taxon>
        <taxon>Rhabditina</taxon>
        <taxon>Rhabditomorpha</taxon>
        <taxon>Strongyloidea</taxon>
        <taxon>Metastrongylidae</taxon>
        <taxon>Parelaphostrongylus</taxon>
    </lineage>
</organism>
<dbReference type="Proteomes" id="UP001196413">
    <property type="component" value="Unassembled WGS sequence"/>
</dbReference>
<dbReference type="Gene3D" id="1.25.40.90">
    <property type="match status" value="1"/>
</dbReference>
<accession>A0AAD5MPT7</accession>
<evidence type="ECO:0000313" key="3">
    <source>
        <dbReference type="Proteomes" id="UP001196413"/>
    </source>
</evidence>
<dbReference type="AlphaFoldDB" id="A0AAD5MPT7"/>
<keyword evidence="3" id="KW-1185">Reference proteome</keyword>
<proteinExistence type="predicted"/>
<feature type="non-terminal residue" evidence="2">
    <location>
        <position position="55"/>
    </location>
</feature>
<dbReference type="PROSITE" id="PS50942">
    <property type="entry name" value="ENTH"/>
    <property type="match status" value="1"/>
</dbReference>